<dbReference type="InterPro" id="IPR009915">
    <property type="entry name" value="NnrU_dom"/>
</dbReference>
<evidence type="ECO:0000313" key="8">
    <source>
        <dbReference type="Proteomes" id="UP000287447"/>
    </source>
</evidence>
<feature type="transmembrane region" description="Helical" evidence="5">
    <location>
        <begin position="106"/>
        <end position="124"/>
    </location>
</feature>
<evidence type="ECO:0000256" key="5">
    <source>
        <dbReference type="SAM" id="Phobius"/>
    </source>
</evidence>
<dbReference type="GO" id="GO:0016020">
    <property type="term" value="C:membrane"/>
    <property type="evidence" value="ECO:0007669"/>
    <property type="project" value="UniProtKB-SubCell"/>
</dbReference>
<feature type="domain" description="NnrU" evidence="6">
    <location>
        <begin position="39"/>
        <end position="256"/>
    </location>
</feature>
<proteinExistence type="predicted"/>
<dbReference type="Proteomes" id="UP000287447">
    <property type="component" value="Unassembled WGS sequence"/>
</dbReference>
<dbReference type="Pfam" id="PF07298">
    <property type="entry name" value="NnrU"/>
    <property type="match status" value="1"/>
</dbReference>
<feature type="transmembrane region" description="Helical" evidence="5">
    <location>
        <begin position="27"/>
        <end position="51"/>
    </location>
</feature>
<evidence type="ECO:0000259" key="6">
    <source>
        <dbReference type="Pfam" id="PF07298"/>
    </source>
</evidence>
<dbReference type="EMBL" id="SADE01000002">
    <property type="protein sequence ID" value="RVU36324.1"/>
    <property type="molecule type" value="Genomic_DNA"/>
</dbReference>
<evidence type="ECO:0000256" key="1">
    <source>
        <dbReference type="ARBA" id="ARBA00004141"/>
    </source>
</evidence>
<evidence type="ECO:0000256" key="2">
    <source>
        <dbReference type="ARBA" id="ARBA00022692"/>
    </source>
</evidence>
<name>A0A437QPE7_9PROT</name>
<keyword evidence="4 5" id="KW-0472">Membrane</keyword>
<feature type="transmembrane region" description="Helical" evidence="5">
    <location>
        <begin position="71"/>
        <end position="94"/>
    </location>
</feature>
<comment type="caution">
    <text evidence="7">The sequence shown here is derived from an EMBL/GenBank/DDBJ whole genome shotgun (WGS) entry which is preliminary data.</text>
</comment>
<reference evidence="8" key="1">
    <citation type="submission" date="2019-01" db="EMBL/GenBank/DDBJ databases">
        <title>Gri0909 isolated from a small marine red alga.</title>
        <authorList>
            <person name="Kim J."/>
            <person name="Jeong S.E."/>
            <person name="Jeon C.O."/>
        </authorList>
    </citation>
    <scope>NUCLEOTIDE SEQUENCE [LARGE SCALE GENOMIC DNA]</scope>
    <source>
        <strain evidence="8">Gri0909</strain>
    </source>
</reference>
<sequence>MPFRVWHAASRIPMLISRQERVGDADMSILTGTIEALASATGSFVLGHFILSSLPVRSALIGSIGEGPFRIVYSSLAALALFWTIAAFGAAPYMDVWTPPPGMRHLTFLLVLIGVFFVVVGVTTKSPTAVGGDKLANDPQPLGGILTVTRHPFLIGVIVWAIGHLLANGDLASIILFGGMLILAAGGIFHIDMRRRHTMGAAWGPIALSTSVIPFLAILQRRTRLDWRGIGLSRVVLALAIYAALAYGHQWFAGVPLVG</sequence>
<evidence type="ECO:0000256" key="4">
    <source>
        <dbReference type="ARBA" id="ARBA00023136"/>
    </source>
</evidence>
<keyword evidence="2 5" id="KW-0812">Transmembrane</keyword>
<evidence type="ECO:0000313" key="7">
    <source>
        <dbReference type="EMBL" id="RVU36324.1"/>
    </source>
</evidence>
<comment type="subcellular location">
    <subcellularLocation>
        <location evidence="1">Membrane</location>
        <topology evidence="1">Multi-pass membrane protein</topology>
    </subcellularLocation>
</comment>
<feature type="transmembrane region" description="Helical" evidence="5">
    <location>
        <begin position="144"/>
        <end position="167"/>
    </location>
</feature>
<feature type="transmembrane region" description="Helical" evidence="5">
    <location>
        <begin position="197"/>
        <end position="219"/>
    </location>
</feature>
<dbReference type="AlphaFoldDB" id="A0A437QPE7"/>
<keyword evidence="3 5" id="KW-1133">Transmembrane helix</keyword>
<evidence type="ECO:0000256" key="3">
    <source>
        <dbReference type="ARBA" id="ARBA00022989"/>
    </source>
</evidence>
<keyword evidence="8" id="KW-1185">Reference proteome</keyword>
<accession>A0A437QPE7</accession>
<organism evidence="7 8">
    <name type="scientific">Hwanghaeella grinnelliae</name>
    <dbReference type="NCBI Taxonomy" id="2500179"/>
    <lineage>
        <taxon>Bacteria</taxon>
        <taxon>Pseudomonadati</taxon>
        <taxon>Pseudomonadota</taxon>
        <taxon>Alphaproteobacteria</taxon>
        <taxon>Rhodospirillales</taxon>
        <taxon>Rhodospirillaceae</taxon>
        <taxon>Hwanghaeella</taxon>
    </lineage>
</organism>
<gene>
    <name evidence="7" type="ORF">EOI86_14020</name>
</gene>
<feature type="transmembrane region" description="Helical" evidence="5">
    <location>
        <begin position="231"/>
        <end position="252"/>
    </location>
</feature>
<protein>
    <recommendedName>
        <fullName evidence="6">NnrU domain-containing protein</fullName>
    </recommendedName>
</protein>
<feature type="transmembrane region" description="Helical" evidence="5">
    <location>
        <begin position="174"/>
        <end position="191"/>
    </location>
</feature>